<protein>
    <submittedName>
        <fullName evidence="1">Uncharacterized protein</fullName>
    </submittedName>
</protein>
<dbReference type="Proteomes" id="UP001276840">
    <property type="component" value="Unassembled WGS sequence"/>
</dbReference>
<evidence type="ECO:0000313" key="1">
    <source>
        <dbReference type="EMBL" id="MDX8525136.1"/>
    </source>
</evidence>
<comment type="caution">
    <text evidence="1">The sequence shown here is derived from an EMBL/GenBank/DDBJ whole genome shotgun (WGS) entry which is preliminary data.</text>
</comment>
<dbReference type="RefSeq" id="WP_320233054.1">
    <property type="nucleotide sequence ID" value="NZ_JAVIJF010000007.1"/>
</dbReference>
<name>A0ABU4ZID6_9HYPH</name>
<reference evidence="1 2" key="1">
    <citation type="submission" date="2023-08" db="EMBL/GenBank/DDBJ databases">
        <title>Implementing the SeqCode for naming new Mesorhizobium species isolated from Vachellia karroo root nodules.</title>
        <authorList>
            <person name="Van Lill M."/>
        </authorList>
    </citation>
    <scope>NUCLEOTIDE SEQUENCE [LARGE SCALE GENOMIC DNA]</scope>
    <source>
        <strain evidence="1 2">MSK 1335</strain>
    </source>
</reference>
<sequence length="141" mass="15920">MTAERLRVRDAGGEGYEVLDYDGQPIAICATIVHAAQYVRSFAARFWLDWTVDPAESGFSASFLGSNSIGRIHRDKLRGLREGTWRWSISTNDGRWRNDEGPRGREHDKGLAMVQLEHQFTCYLANTPHGHSPYARAKGLE</sequence>
<accession>A0ABU4ZID6</accession>
<dbReference type="EMBL" id="JAVIJF010000007">
    <property type="protein sequence ID" value="MDX8525136.1"/>
    <property type="molecule type" value="Genomic_DNA"/>
</dbReference>
<evidence type="ECO:0000313" key="2">
    <source>
        <dbReference type="Proteomes" id="UP001276840"/>
    </source>
</evidence>
<gene>
    <name evidence="1" type="ORF">RFM68_11505</name>
</gene>
<organism evidence="1 2">
    <name type="scientific">Mesorhizobium montanum</name>
    <dbReference type="NCBI Taxonomy" id="3072323"/>
    <lineage>
        <taxon>Bacteria</taxon>
        <taxon>Pseudomonadati</taxon>
        <taxon>Pseudomonadota</taxon>
        <taxon>Alphaproteobacteria</taxon>
        <taxon>Hyphomicrobiales</taxon>
        <taxon>Phyllobacteriaceae</taxon>
        <taxon>Mesorhizobium</taxon>
    </lineage>
</organism>
<proteinExistence type="predicted"/>
<keyword evidence="2" id="KW-1185">Reference proteome</keyword>